<dbReference type="PROSITE" id="PS51760">
    <property type="entry name" value="GH10_2"/>
    <property type="match status" value="1"/>
</dbReference>
<dbReference type="PANTHER" id="PTHR31490:SF1">
    <property type="entry name" value="ENDO-1,4-BETA-XYLANASE 1"/>
    <property type="match status" value="1"/>
</dbReference>
<dbReference type="RefSeq" id="WP_163954199.1">
    <property type="nucleotide sequence ID" value="NZ_JAAFZH010000015.1"/>
</dbReference>
<protein>
    <recommendedName>
        <fullName evidence="4">Beta-xylanase</fullName>
        <ecNumber evidence="4">3.2.1.8</ecNumber>
    </recommendedName>
</protein>
<name>A0A6L9LCB6_9BACT</name>
<dbReference type="EC" id="3.2.1.8" evidence="4"/>
<keyword evidence="1 4" id="KW-0378">Hydrolase</keyword>
<reference evidence="7 8" key="1">
    <citation type="submission" date="2020-02" db="EMBL/GenBank/DDBJ databases">
        <title>Draft genome sequence of two Spirosoma agri KCTC 52727 and Spirosoma terrae KCTC 52035.</title>
        <authorList>
            <person name="Rojas J."/>
            <person name="Ambika Manirajan B."/>
            <person name="Suarez C."/>
            <person name="Ratering S."/>
            <person name="Schnell S."/>
        </authorList>
    </citation>
    <scope>NUCLEOTIDE SEQUENCE [LARGE SCALE GENOMIC DNA]</scope>
    <source>
        <strain evidence="7 8">KCTC 52035</strain>
    </source>
</reference>
<comment type="caution">
    <text evidence="7">The sequence shown here is derived from an EMBL/GenBank/DDBJ whole genome shotgun (WGS) entry which is preliminary data.</text>
</comment>
<dbReference type="AlphaFoldDB" id="A0A6L9LCB6"/>
<dbReference type="Proteomes" id="UP000474175">
    <property type="component" value="Unassembled WGS sequence"/>
</dbReference>
<sequence length="446" mass="51242">MRYLSLFFLLITIPGLAQSTRYDSLWSDPAVEARIQQGIETHRKGDFTITLVDKQGKPIRKATVDIRQERHAFQFGANIFMLNGFPTAQENEKYASFFKSMFNLATIPFYWKTLEPEQGKPRYTADSKPIYRRPPTDVALDFCLRNGITPRGHTLVWDEAMFAIPDWMPKDTSKMQPIIDRHIQELAQRYGETIKTWDVTNELLISRYKVPMPPDYASKAFRTAQAYFPKSTRLFINENTPSSWQGYRREFTPYYLLIENLKLKGARIDGIGMQFHLFEQPMFDNTVKGVAHTPADLFRAMDLLGSFGVPLHVSEITFPTLPNNETGLQLQAKMARNFYRIWFSHPAVEAIIYWNTIDGTAVAGEDKWNGGLLNRDFSTKPSYTALNDLINKEWKTTLTTSVTDGKPITFRGFYGDYTVKVTVGKKTMEKTLKLVKGQDNTVQLDL</sequence>
<dbReference type="SMART" id="SM00633">
    <property type="entry name" value="Glyco_10"/>
    <property type="match status" value="1"/>
</dbReference>
<evidence type="ECO:0000256" key="4">
    <source>
        <dbReference type="RuleBase" id="RU361174"/>
    </source>
</evidence>
<dbReference type="EMBL" id="JAAFZH010000015">
    <property type="protein sequence ID" value="NDU98090.1"/>
    <property type="molecule type" value="Genomic_DNA"/>
</dbReference>
<gene>
    <name evidence="7" type="ORF">GK108_24620</name>
</gene>
<dbReference type="PRINTS" id="PR00134">
    <property type="entry name" value="GLHYDRLASE10"/>
</dbReference>
<dbReference type="GO" id="GO:0031176">
    <property type="term" value="F:endo-1,4-beta-xylanase activity"/>
    <property type="evidence" value="ECO:0007669"/>
    <property type="project" value="UniProtKB-EC"/>
</dbReference>
<evidence type="ECO:0000256" key="5">
    <source>
        <dbReference type="SAM" id="SignalP"/>
    </source>
</evidence>
<accession>A0A6L9LCB6</accession>
<keyword evidence="4" id="KW-0326">Glycosidase</keyword>
<feature type="signal peptide" evidence="5">
    <location>
        <begin position="1"/>
        <end position="19"/>
    </location>
</feature>
<dbReference type="InterPro" id="IPR017853">
    <property type="entry name" value="GH"/>
</dbReference>
<dbReference type="SUPFAM" id="SSF51445">
    <property type="entry name" value="(Trans)glycosidases"/>
    <property type="match status" value="1"/>
</dbReference>
<evidence type="ECO:0000313" key="8">
    <source>
        <dbReference type="Proteomes" id="UP000474175"/>
    </source>
</evidence>
<organism evidence="7 8">
    <name type="scientific">Spirosoma terrae</name>
    <dbReference type="NCBI Taxonomy" id="1968276"/>
    <lineage>
        <taxon>Bacteria</taxon>
        <taxon>Pseudomonadati</taxon>
        <taxon>Bacteroidota</taxon>
        <taxon>Cytophagia</taxon>
        <taxon>Cytophagales</taxon>
        <taxon>Cytophagaceae</taxon>
        <taxon>Spirosoma</taxon>
    </lineage>
</organism>
<dbReference type="PANTHER" id="PTHR31490">
    <property type="entry name" value="GLYCOSYL HYDROLASE"/>
    <property type="match status" value="1"/>
</dbReference>
<dbReference type="InterPro" id="IPR044846">
    <property type="entry name" value="GH10"/>
</dbReference>
<keyword evidence="2 4" id="KW-0119">Carbohydrate metabolism</keyword>
<keyword evidence="5" id="KW-0732">Signal</keyword>
<dbReference type="GO" id="GO:0000272">
    <property type="term" value="P:polysaccharide catabolic process"/>
    <property type="evidence" value="ECO:0007669"/>
    <property type="project" value="UniProtKB-KW"/>
</dbReference>
<evidence type="ECO:0000313" key="7">
    <source>
        <dbReference type="EMBL" id="NDU98090.1"/>
    </source>
</evidence>
<evidence type="ECO:0000256" key="1">
    <source>
        <dbReference type="ARBA" id="ARBA00022801"/>
    </source>
</evidence>
<comment type="catalytic activity">
    <reaction evidence="4">
        <text>Endohydrolysis of (1-&gt;4)-beta-D-xylosidic linkages in xylans.</text>
        <dbReference type="EC" id="3.2.1.8"/>
    </reaction>
</comment>
<feature type="chain" id="PRO_5027025316" description="Beta-xylanase" evidence="5">
    <location>
        <begin position="20"/>
        <end position="446"/>
    </location>
</feature>
<evidence type="ECO:0000259" key="6">
    <source>
        <dbReference type="PROSITE" id="PS51760"/>
    </source>
</evidence>
<dbReference type="Gene3D" id="3.20.20.80">
    <property type="entry name" value="Glycosidases"/>
    <property type="match status" value="1"/>
</dbReference>
<keyword evidence="8" id="KW-1185">Reference proteome</keyword>
<feature type="domain" description="GH10" evidence="6">
    <location>
        <begin position="76"/>
        <end position="389"/>
    </location>
</feature>
<proteinExistence type="inferred from homology"/>
<keyword evidence="3 4" id="KW-0624">Polysaccharide degradation</keyword>
<dbReference type="InterPro" id="IPR001000">
    <property type="entry name" value="GH10_dom"/>
</dbReference>
<evidence type="ECO:0000256" key="3">
    <source>
        <dbReference type="ARBA" id="ARBA00023326"/>
    </source>
</evidence>
<evidence type="ECO:0000256" key="2">
    <source>
        <dbReference type="ARBA" id="ARBA00023277"/>
    </source>
</evidence>
<comment type="similarity">
    <text evidence="4">Belongs to the glycosyl hydrolase 10 (cellulase F) family.</text>
</comment>
<dbReference type="Pfam" id="PF00331">
    <property type="entry name" value="Glyco_hydro_10"/>
    <property type="match status" value="1"/>
</dbReference>